<reference evidence="1 2" key="1">
    <citation type="journal article" date="2019" name="Sci. Rep.">
        <title>Orb-weaving spider Araneus ventricosus genome elucidates the spidroin gene catalogue.</title>
        <authorList>
            <person name="Kono N."/>
            <person name="Nakamura H."/>
            <person name="Ohtoshi R."/>
            <person name="Moran D.A.P."/>
            <person name="Shinohara A."/>
            <person name="Yoshida Y."/>
            <person name="Fujiwara M."/>
            <person name="Mori M."/>
            <person name="Tomita M."/>
            <person name="Arakawa K."/>
        </authorList>
    </citation>
    <scope>NUCLEOTIDE SEQUENCE [LARGE SCALE GENOMIC DNA]</scope>
</reference>
<dbReference type="AlphaFoldDB" id="A0A4Y2AZ23"/>
<proteinExistence type="predicted"/>
<dbReference type="EMBL" id="BGPR01081986">
    <property type="protein sequence ID" value="GBL85342.1"/>
    <property type="molecule type" value="Genomic_DNA"/>
</dbReference>
<accession>A0A4Y2AZ23</accession>
<evidence type="ECO:0000313" key="2">
    <source>
        <dbReference type="Proteomes" id="UP000499080"/>
    </source>
</evidence>
<evidence type="ECO:0008006" key="3">
    <source>
        <dbReference type="Google" id="ProtNLM"/>
    </source>
</evidence>
<dbReference type="Proteomes" id="UP000499080">
    <property type="component" value="Unassembled WGS sequence"/>
</dbReference>
<evidence type="ECO:0000313" key="1">
    <source>
        <dbReference type="EMBL" id="GBL85342.1"/>
    </source>
</evidence>
<dbReference type="OrthoDB" id="416454at2759"/>
<gene>
    <name evidence="1" type="ORF">AVEN_201186_1</name>
</gene>
<comment type="caution">
    <text evidence="1">The sequence shown here is derived from an EMBL/GenBank/DDBJ whole genome shotgun (WGS) entry which is preliminary data.</text>
</comment>
<protein>
    <recommendedName>
        <fullName evidence="3">Reverse transcriptase domain-containing protein</fullName>
    </recommendedName>
</protein>
<sequence>MESIILSRLEAETENKLIPFHFGFRKGLSTTEQLIRITEPIKEGFNNYADTAAVFIDIAKVFNRVWILRDKWIKCRIFLTVSVGLLRDKHDV</sequence>
<keyword evidence="2" id="KW-1185">Reference proteome</keyword>
<organism evidence="1 2">
    <name type="scientific">Araneus ventricosus</name>
    <name type="common">Orbweaver spider</name>
    <name type="synonym">Epeira ventricosa</name>
    <dbReference type="NCBI Taxonomy" id="182803"/>
    <lineage>
        <taxon>Eukaryota</taxon>
        <taxon>Metazoa</taxon>
        <taxon>Ecdysozoa</taxon>
        <taxon>Arthropoda</taxon>
        <taxon>Chelicerata</taxon>
        <taxon>Arachnida</taxon>
        <taxon>Araneae</taxon>
        <taxon>Araneomorphae</taxon>
        <taxon>Entelegynae</taxon>
        <taxon>Araneoidea</taxon>
        <taxon>Araneidae</taxon>
        <taxon>Araneus</taxon>
    </lineage>
</organism>
<name>A0A4Y2AZ23_ARAVE</name>